<organism evidence="2 3">
    <name type="scientific">Pristionchus entomophagus</name>
    <dbReference type="NCBI Taxonomy" id="358040"/>
    <lineage>
        <taxon>Eukaryota</taxon>
        <taxon>Metazoa</taxon>
        <taxon>Ecdysozoa</taxon>
        <taxon>Nematoda</taxon>
        <taxon>Chromadorea</taxon>
        <taxon>Rhabditida</taxon>
        <taxon>Rhabditina</taxon>
        <taxon>Diplogasteromorpha</taxon>
        <taxon>Diplogasteroidea</taxon>
        <taxon>Neodiplogasteridae</taxon>
        <taxon>Pristionchus</taxon>
    </lineage>
</organism>
<reference evidence="2" key="1">
    <citation type="submission" date="2023-10" db="EMBL/GenBank/DDBJ databases">
        <title>Genome assembly of Pristionchus species.</title>
        <authorList>
            <person name="Yoshida K."/>
            <person name="Sommer R.J."/>
        </authorList>
    </citation>
    <scope>NUCLEOTIDE SEQUENCE</scope>
    <source>
        <strain evidence="2">RS0144</strain>
    </source>
</reference>
<comment type="caution">
    <text evidence="2">The sequence shown here is derived from an EMBL/GenBank/DDBJ whole genome shotgun (WGS) entry which is preliminary data.</text>
</comment>
<name>A0AAV5T8D6_9BILA</name>
<accession>A0AAV5T8D6</accession>
<dbReference type="Proteomes" id="UP001432027">
    <property type="component" value="Unassembled WGS sequence"/>
</dbReference>
<evidence type="ECO:0000313" key="3">
    <source>
        <dbReference type="Proteomes" id="UP001432027"/>
    </source>
</evidence>
<proteinExistence type="predicted"/>
<feature type="non-terminal residue" evidence="2">
    <location>
        <position position="1"/>
    </location>
</feature>
<dbReference type="EMBL" id="BTSX01000003">
    <property type="protein sequence ID" value="GMS91177.1"/>
    <property type="molecule type" value="Genomic_DNA"/>
</dbReference>
<protein>
    <submittedName>
        <fullName evidence="2">Uncharacterized protein</fullName>
    </submittedName>
</protein>
<dbReference type="AlphaFoldDB" id="A0AAV5T8D6"/>
<feature type="compositionally biased region" description="Basic and acidic residues" evidence="1">
    <location>
        <begin position="36"/>
        <end position="48"/>
    </location>
</feature>
<feature type="region of interest" description="Disordered" evidence="1">
    <location>
        <begin position="18"/>
        <end position="86"/>
    </location>
</feature>
<sequence>TRRSSRIDLDNVLNVETSMGRSSSRRSVSFNLKRSIKQEPLETTHEENDMFDSMEYDTDRTNSKRKRATASKEGGSCLPPLSPFHS</sequence>
<feature type="non-terminal residue" evidence="2">
    <location>
        <position position="86"/>
    </location>
</feature>
<gene>
    <name evidence="2" type="ORF">PENTCL1PPCAC_13352</name>
</gene>
<keyword evidence="3" id="KW-1185">Reference proteome</keyword>
<evidence type="ECO:0000313" key="2">
    <source>
        <dbReference type="EMBL" id="GMS91177.1"/>
    </source>
</evidence>
<evidence type="ECO:0000256" key="1">
    <source>
        <dbReference type="SAM" id="MobiDB-lite"/>
    </source>
</evidence>